<evidence type="ECO:0000256" key="1">
    <source>
        <dbReference type="ARBA" id="ARBA00022741"/>
    </source>
</evidence>
<reference evidence="5 6" key="1">
    <citation type="submission" date="2013-02" db="EMBL/GenBank/DDBJ databases">
        <title>The Genome Annotation of Plasmodium falciparum NF135/5.C10.</title>
        <authorList>
            <consortium name="The Broad Institute Genome Sequencing Platform"/>
            <consortium name="The Broad Institute Genome Sequencing Center for Infectious Disease"/>
            <person name="Neafsey D."/>
            <person name="Hoffman S."/>
            <person name="Volkman S."/>
            <person name="Rosenthal P."/>
            <person name="Walker B."/>
            <person name="Young S.K."/>
            <person name="Zeng Q."/>
            <person name="Gargeya S."/>
            <person name="Fitzgerald M."/>
            <person name="Haas B."/>
            <person name="Abouelleil A."/>
            <person name="Allen A.W."/>
            <person name="Alvarado L."/>
            <person name="Arachchi H.M."/>
            <person name="Berlin A.M."/>
            <person name="Chapman S.B."/>
            <person name="Gainer-Dewar J."/>
            <person name="Goldberg J."/>
            <person name="Griggs A."/>
            <person name="Gujja S."/>
            <person name="Hansen M."/>
            <person name="Howarth C."/>
            <person name="Imamovic A."/>
            <person name="Ireland A."/>
            <person name="Larimer J."/>
            <person name="McCowan C."/>
            <person name="Murphy C."/>
            <person name="Pearson M."/>
            <person name="Poon T.W."/>
            <person name="Priest M."/>
            <person name="Roberts A."/>
            <person name="Saif S."/>
            <person name="Shea T."/>
            <person name="Sisk P."/>
            <person name="Sykes S."/>
            <person name="Wortman J."/>
            <person name="Nusbaum C."/>
            <person name="Birren B."/>
        </authorList>
    </citation>
    <scope>NUCLEOTIDE SEQUENCE [LARGE SCALE GENOMIC DNA]</scope>
    <source>
        <strain evidence="5 6">NF135/5.C10</strain>
    </source>
</reference>
<dbReference type="PANTHER" id="PTHR11711">
    <property type="entry name" value="ADP RIBOSYLATION FACTOR-RELATED"/>
    <property type="match status" value="1"/>
</dbReference>
<dbReference type="Proteomes" id="UP000019114">
    <property type="component" value="Unassembled WGS sequence"/>
</dbReference>
<name>W4IH83_PLAFA</name>
<keyword evidence="4" id="KW-0460">Magnesium</keyword>
<dbReference type="InterPro" id="IPR027417">
    <property type="entry name" value="P-loop_NTPase"/>
</dbReference>
<evidence type="ECO:0000256" key="2">
    <source>
        <dbReference type="ARBA" id="ARBA00023134"/>
    </source>
</evidence>
<proteinExistence type="predicted"/>
<feature type="binding site" evidence="4">
    <location>
        <position position="48"/>
    </location>
    <ligand>
        <name>Mg(2+)</name>
        <dbReference type="ChEBI" id="CHEBI:18420"/>
    </ligand>
</feature>
<evidence type="ECO:0000256" key="4">
    <source>
        <dbReference type="PIRSR" id="PIRSR606689-2"/>
    </source>
</evidence>
<dbReference type="Gene3D" id="3.40.50.300">
    <property type="entry name" value="P-loop containing nucleotide triphosphate hydrolases"/>
    <property type="match status" value="1"/>
</dbReference>
<dbReference type="InterPro" id="IPR006689">
    <property type="entry name" value="Small_GTPase_ARF/SAR"/>
</dbReference>
<feature type="binding site" evidence="3">
    <location>
        <position position="84"/>
    </location>
    <ligand>
        <name>GTP</name>
        <dbReference type="ChEBI" id="CHEBI:37565"/>
    </ligand>
</feature>
<dbReference type="GO" id="GO:0003924">
    <property type="term" value="F:GTPase activity"/>
    <property type="evidence" value="ECO:0007669"/>
    <property type="project" value="InterPro"/>
</dbReference>
<accession>W4IH83</accession>
<dbReference type="GO" id="GO:0005525">
    <property type="term" value="F:GTP binding"/>
    <property type="evidence" value="ECO:0007669"/>
    <property type="project" value="UniProtKB-KW"/>
</dbReference>
<evidence type="ECO:0000256" key="3">
    <source>
        <dbReference type="PIRSR" id="PIRSR606689-1"/>
    </source>
</evidence>
<evidence type="ECO:0000313" key="6">
    <source>
        <dbReference type="Proteomes" id="UP000019114"/>
    </source>
</evidence>
<keyword evidence="1 3" id="KW-0547">Nucleotide-binding</keyword>
<dbReference type="AlphaFoldDB" id="W4IH83"/>
<dbReference type="InterPro" id="IPR024156">
    <property type="entry name" value="Small_GTPase_ARF"/>
</dbReference>
<organism evidence="5 6">
    <name type="scientific">Plasmodium falciparum NF135/5.C10</name>
    <dbReference type="NCBI Taxonomy" id="1036726"/>
    <lineage>
        <taxon>Eukaryota</taxon>
        <taxon>Sar</taxon>
        <taxon>Alveolata</taxon>
        <taxon>Apicomplexa</taxon>
        <taxon>Aconoidasida</taxon>
        <taxon>Haemosporida</taxon>
        <taxon>Plasmodiidae</taxon>
        <taxon>Plasmodium</taxon>
        <taxon>Plasmodium (Laverania)</taxon>
    </lineage>
</organism>
<dbReference type="GO" id="GO:0046872">
    <property type="term" value="F:metal ion binding"/>
    <property type="evidence" value="ECO:0007669"/>
    <property type="project" value="UniProtKB-KW"/>
</dbReference>
<keyword evidence="4" id="KW-0479">Metal-binding</keyword>
<protein>
    <recommendedName>
        <fullName evidence="7">ADP-ribosylation factor 1</fullName>
    </recommendedName>
</protein>
<evidence type="ECO:0008006" key="7">
    <source>
        <dbReference type="Google" id="ProtNLM"/>
    </source>
</evidence>
<dbReference type="EMBL" id="KI926048">
    <property type="protein sequence ID" value="ETW42777.1"/>
    <property type="molecule type" value="Genomic_DNA"/>
</dbReference>
<evidence type="ECO:0000313" key="5">
    <source>
        <dbReference type="EMBL" id="ETW42777.1"/>
    </source>
</evidence>
<keyword evidence="2 3" id="KW-0342">GTP-binding</keyword>
<dbReference type="SUPFAM" id="SSF52540">
    <property type="entry name" value="P-loop containing nucleoside triphosphate hydrolases"/>
    <property type="match status" value="1"/>
</dbReference>
<feature type="binding site" evidence="4">
    <location>
        <position position="31"/>
    </location>
    <ligand>
        <name>Mg(2+)</name>
        <dbReference type="ChEBI" id="CHEBI:18420"/>
    </ligand>
</feature>
<reference evidence="5 6" key="2">
    <citation type="submission" date="2013-02" db="EMBL/GenBank/DDBJ databases">
        <title>The Genome Sequence of Plasmodium falciparum NF135/5.C10.</title>
        <authorList>
            <consortium name="The Broad Institute Genome Sequencing Platform"/>
            <consortium name="The Broad Institute Genome Sequencing Center for Infectious Disease"/>
            <person name="Neafsey D."/>
            <person name="Cheeseman I."/>
            <person name="Volkman S."/>
            <person name="Adams J."/>
            <person name="Walker B."/>
            <person name="Young S.K."/>
            <person name="Zeng Q."/>
            <person name="Gargeya S."/>
            <person name="Fitzgerald M."/>
            <person name="Haas B."/>
            <person name="Abouelleil A."/>
            <person name="Alvarado L."/>
            <person name="Arachchi H.M."/>
            <person name="Berlin A.M."/>
            <person name="Chapman S.B."/>
            <person name="Dewar J."/>
            <person name="Goldberg J."/>
            <person name="Griggs A."/>
            <person name="Gujja S."/>
            <person name="Hansen M."/>
            <person name="Howarth C."/>
            <person name="Imamovic A."/>
            <person name="Larimer J."/>
            <person name="McCowan C."/>
            <person name="Murphy C."/>
            <person name="Neiman D."/>
            <person name="Pearson M."/>
            <person name="Priest M."/>
            <person name="Roberts A."/>
            <person name="Saif S."/>
            <person name="Shea T."/>
            <person name="Sisk P."/>
            <person name="Sykes S."/>
            <person name="Wortman J."/>
            <person name="Nusbaum C."/>
            <person name="Birren B."/>
        </authorList>
    </citation>
    <scope>NUCLEOTIDE SEQUENCE [LARGE SCALE GENOMIC DNA]</scope>
    <source>
        <strain evidence="5 6">NF135/5.C10</strain>
    </source>
</reference>
<gene>
    <name evidence="5" type="ORF">PFNF135_03049</name>
</gene>
<dbReference type="Pfam" id="PF00025">
    <property type="entry name" value="Arf"/>
    <property type="match status" value="1"/>
</dbReference>
<feature type="binding site" evidence="3">
    <location>
        <begin position="24"/>
        <end position="31"/>
    </location>
    <ligand>
        <name>GTP</name>
        <dbReference type="ChEBI" id="CHEBI:37565"/>
    </ligand>
</feature>
<sequence length="89" mass="10273">MGLYVSRLFNRLFQKKDVRILMVGLDAAGKTTILYKVKLGEVVTTIPTIVYLHNKINIYILYICFNVETVEFRNISFTVWDVGGQDKVK</sequence>